<gene>
    <name evidence="5" type="ORF">METZ01_LOCUS342069</name>
</gene>
<reference evidence="5" key="1">
    <citation type="submission" date="2018-05" db="EMBL/GenBank/DDBJ databases">
        <authorList>
            <person name="Lanie J.A."/>
            <person name="Ng W.-L."/>
            <person name="Kazmierczak K.M."/>
            <person name="Andrzejewski T.M."/>
            <person name="Davidsen T.M."/>
            <person name="Wayne K.J."/>
            <person name="Tettelin H."/>
            <person name="Glass J.I."/>
            <person name="Rusch D."/>
            <person name="Podicherti R."/>
            <person name="Tsui H.-C.T."/>
            <person name="Winkler M.E."/>
        </authorList>
    </citation>
    <scope>NUCLEOTIDE SEQUENCE</scope>
</reference>
<evidence type="ECO:0000256" key="3">
    <source>
        <dbReference type="ARBA" id="ARBA00022679"/>
    </source>
</evidence>
<comment type="similarity">
    <text evidence="1">Belongs to the methyltransferase superfamily.</text>
</comment>
<dbReference type="Gene3D" id="3.40.50.150">
    <property type="entry name" value="Vaccinia Virus protein VP39"/>
    <property type="match status" value="1"/>
</dbReference>
<evidence type="ECO:0000313" key="5">
    <source>
        <dbReference type="EMBL" id="SVC89215.1"/>
    </source>
</evidence>
<sequence>MKNTMQSGDFTHLAQEYAKYRPGYSTVLANALFNYVDVQKEDFRVADVGAGTGIWSRYLLEQNSPCICVEPNDAMRGEGIEYTRSFPNATWQTGSAEETGLDSSSVDWLTMASSFHWVETEVGLREFKRVLKTGGHFTALWNPRNIEGNELHEAIERIIYDIAPNIKRKSSGGKKHVDDMYQTLISTHDFTDVLFMETPYTM</sequence>
<dbReference type="CDD" id="cd02440">
    <property type="entry name" value="AdoMet_MTases"/>
    <property type="match status" value="1"/>
</dbReference>
<evidence type="ECO:0000256" key="2">
    <source>
        <dbReference type="ARBA" id="ARBA00022603"/>
    </source>
</evidence>
<proteinExistence type="inferred from homology"/>
<dbReference type="GO" id="GO:0032259">
    <property type="term" value="P:methylation"/>
    <property type="evidence" value="ECO:0007669"/>
    <property type="project" value="UniProtKB-KW"/>
</dbReference>
<dbReference type="AlphaFoldDB" id="A0A382QWH9"/>
<dbReference type="SUPFAM" id="SSF53335">
    <property type="entry name" value="S-adenosyl-L-methionine-dependent methyltransferases"/>
    <property type="match status" value="1"/>
</dbReference>
<organism evidence="5">
    <name type="scientific">marine metagenome</name>
    <dbReference type="NCBI Taxonomy" id="408172"/>
    <lineage>
        <taxon>unclassified sequences</taxon>
        <taxon>metagenomes</taxon>
        <taxon>ecological metagenomes</taxon>
    </lineage>
</organism>
<name>A0A382QWH9_9ZZZZ</name>
<feature type="non-terminal residue" evidence="5">
    <location>
        <position position="202"/>
    </location>
</feature>
<feature type="domain" description="Methyltransferase type 11" evidence="4">
    <location>
        <begin position="47"/>
        <end position="137"/>
    </location>
</feature>
<evidence type="ECO:0000256" key="1">
    <source>
        <dbReference type="ARBA" id="ARBA00008361"/>
    </source>
</evidence>
<dbReference type="EMBL" id="UINC01117056">
    <property type="protein sequence ID" value="SVC89215.1"/>
    <property type="molecule type" value="Genomic_DNA"/>
</dbReference>
<dbReference type="InterPro" id="IPR051052">
    <property type="entry name" value="Diverse_substrate_MTase"/>
</dbReference>
<keyword evidence="2" id="KW-0489">Methyltransferase</keyword>
<protein>
    <recommendedName>
        <fullName evidence="4">Methyltransferase type 11 domain-containing protein</fullName>
    </recommendedName>
</protein>
<dbReference type="InterPro" id="IPR029063">
    <property type="entry name" value="SAM-dependent_MTases_sf"/>
</dbReference>
<dbReference type="Pfam" id="PF08241">
    <property type="entry name" value="Methyltransf_11"/>
    <property type="match status" value="1"/>
</dbReference>
<dbReference type="PANTHER" id="PTHR44942:SF4">
    <property type="entry name" value="METHYLTRANSFERASE TYPE 11 DOMAIN-CONTAINING PROTEIN"/>
    <property type="match status" value="1"/>
</dbReference>
<dbReference type="InterPro" id="IPR013216">
    <property type="entry name" value="Methyltransf_11"/>
</dbReference>
<evidence type="ECO:0000259" key="4">
    <source>
        <dbReference type="Pfam" id="PF08241"/>
    </source>
</evidence>
<keyword evidence="3" id="KW-0808">Transferase</keyword>
<dbReference type="PANTHER" id="PTHR44942">
    <property type="entry name" value="METHYLTRANSF_11 DOMAIN-CONTAINING PROTEIN"/>
    <property type="match status" value="1"/>
</dbReference>
<dbReference type="GO" id="GO:0008757">
    <property type="term" value="F:S-adenosylmethionine-dependent methyltransferase activity"/>
    <property type="evidence" value="ECO:0007669"/>
    <property type="project" value="InterPro"/>
</dbReference>
<accession>A0A382QWH9</accession>